<proteinExistence type="predicted"/>
<evidence type="ECO:0000256" key="1">
    <source>
        <dbReference type="SAM" id="MobiDB-lite"/>
    </source>
</evidence>
<protein>
    <submittedName>
        <fullName evidence="2">Uncharacterized protein</fullName>
    </submittedName>
</protein>
<dbReference type="AlphaFoldDB" id="A0AA40S522"/>
<sequence length="67" mass="7503">MKQPGLDGRHRDQNGQIRQKNGTTRVGTLREQYGDGFAAGHRSDMHLSTLLEREGAGSLSQLLKRDR</sequence>
<reference evidence="2 3" key="1">
    <citation type="submission" date="2020-08" db="EMBL/GenBank/DDBJ databases">
        <title>Genomic Encyclopedia of Type Strains, Phase IV (KMG-IV): sequencing the most valuable type-strain genomes for metagenomic binning, comparative biology and taxonomic classification.</title>
        <authorList>
            <person name="Goeker M."/>
        </authorList>
    </citation>
    <scope>NUCLEOTIDE SEQUENCE [LARGE SCALE GENOMIC DNA]</scope>
    <source>
        <strain evidence="2 3">DSM 11490</strain>
    </source>
</reference>
<feature type="compositionally biased region" description="Polar residues" evidence="1">
    <location>
        <begin position="14"/>
        <end position="26"/>
    </location>
</feature>
<feature type="region of interest" description="Disordered" evidence="1">
    <location>
        <begin position="1"/>
        <end position="29"/>
    </location>
</feature>
<dbReference type="RefSeq" id="WP_182555883.1">
    <property type="nucleotide sequence ID" value="NZ_BPRF01000020.1"/>
</dbReference>
<keyword evidence="3" id="KW-1185">Reference proteome</keyword>
<evidence type="ECO:0000313" key="3">
    <source>
        <dbReference type="Proteomes" id="UP000543554"/>
    </source>
</evidence>
<dbReference type="EMBL" id="JACJIB010000006">
    <property type="protein sequence ID" value="MBA8914613.1"/>
    <property type="molecule type" value="Genomic_DNA"/>
</dbReference>
<gene>
    <name evidence="2" type="ORF">HNR51_003706</name>
</gene>
<dbReference type="Proteomes" id="UP000543554">
    <property type="component" value="Unassembled WGS sequence"/>
</dbReference>
<organism evidence="2 3">
    <name type="scientific">Methylorubrum thiocyanatum</name>
    <dbReference type="NCBI Taxonomy" id="47958"/>
    <lineage>
        <taxon>Bacteria</taxon>
        <taxon>Pseudomonadati</taxon>
        <taxon>Pseudomonadota</taxon>
        <taxon>Alphaproteobacteria</taxon>
        <taxon>Hyphomicrobiales</taxon>
        <taxon>Methylobacteriaceae</taxon>
        <taxon>Methylorubrum</taxon>
    </lineage>
</organism>
<accession>A0AA40S522</accession>
<name>A0AA40S522_9HYPH</name>
<evidence type="ECO:0000313" key="2">
    <source>
        <dbReference type="EMBL" id="MBA8914613.1"/>
    </source>
</evidence>
<comment type="caution">
    <text evidence="2">The sequence shown here is derived from an EMBL/GenBank/DDBJ whole genome shotgun (WGS) entry which is preliminary data.</text>
</comment>